<protein>
    <submittedName>
        <fullName evidence="1">Uncharacterized protein</fullName>
    </submittedName>
</protein>
<dbReference type="RefSeq" id="WP_101259957.1">
    <property type="nucleotide sequence ID" value="NZ_MVDD01000002.1"/>
</dbReference>
<dbReference type="AlphaFoldDB" id="A0A2N3I3F2"/>
<comment type="caution">
    <text evidence="1">The sequence shown here is derived from an EMBL/GenBank/DDBJ whole genome shotgun (WGS) entry which is preliminary data.</text>
</comment>
<proteinExistence type="predicted"/>
<reference evidence="1 2" key="1">
    <citation type="journal article" date="2017" name="Front. Microbiol.">
        <title>Labilibaculum manganireducens gen. nov., sp. nov. and Labilibaculum filiforme sp. nov., Novel Bacteroidetes Isolated from Subsurface Sediments of the Baltic Sea.</title>
        <authorList>
            <person name="Vandieken V."/>
            <person name="Marshall I.P."/>
            <person name="Niemann H."/>
            <person name="Engelen B."/>
            <person name="Cypionka H."/>
        </authorList>
    </citation>
    <scope>NUCLEOTIDE SEQUENCE [LARGE SCALE GENOMIC DNA]</scope>
    <source>
        <strain evidence="1 2">59.16B</strain>
    </source>
</reference>
<dbReference type="OrthoDB" id="1119272at2"/>
<organism evidence="1 2">
    <name type="scientific">Labilibaculum filiforme</name>
    <dbReference type="NCBI Taxonomy" id="1940526"/>
    <lineage>
        <taxon>Bacteria</taxon>
        <taxon>Pseudomonadati</taxon>
        <taxon>Bacteroidota</taxon>
        <taxon>Bacteroidia</taxon>
        <taxon>Marinilabiliales</taxon>
        <taxon>Marinifilaceae</taxon>
        <taxon>Labilibaculum</taxon>
    </lineage>
</organism>
<sequence>MKKKLAYQIIADHSLIIESYNGKFNVDELIAFKEKVGEDKDYHPNFNIIHDFRDIEFQLEIKEIAKYVKLISENEKYKGTRKSAMLTETPNQVTTAMGFDFLKKDLKIHVHVCSTIETVFTFIGLPKKDWELIASHITSLKS</sequence>
<evidence type="ECO:0000313" key="2">
    <source>
        <dbReference type="Proteomes" id="UP000233535"/>
    </source>
</evidence>
<accession>A0A2N3I3F2</accession>
<dbReference type="Proteomes" id="UP000233535">
    <property type="component" value="Unassembled WGS sequence"/>
</dbReference>
<name>A0A2N3I3F2_9BACT</name>
<gene>
    <name evidence="1" type="ORF">BZG02_03130</name>
</gene>
<dbReference type="EMBL" id="MVDD01000002">
    <property type="protein sequence ID" value="PKQ64860.1"/>
    <property type="molecule type" value="Genomic_DNA"/>
</dbReference>
<keyword evidence="2" id="KW-1185">Reference proteome</keyword>
<evidence type="ECO:0000313" key="1">
    <source>
        <dbReference type="EMBL" id="PKQ64860.1"/>
    </source>
</evidence>